<protein>
    <submittedName>
        <fullName evidence="1">Uncharacterized protein</fullName>
    </submittedName>
</protein>
<keyword evidence="2" id="KW-1185">Reference proteome</keyword>
<dbReference type="Proteomes" id="UP001210978">
    <property type="component" value="Chromosome"/>
</dbReference>
<accession>A0ABY7QM90</accession>
<organism evidence="1 2">
    <name type="scientific">Chryseobacterium camelliae</name>
    <dbReference type="NCBI Taxonomy" id="1265445"/>
    <lineage>
        <taxon>Bacteria</taxon>
        <taxon>Pseudomonadati</taxon>
        <taxon>Bacteroidota</taxon>
        <taxon>Flavobacteriia</taxon>
        <taxon>Flavobacteriales</taxon>
        <taxon>Weeksellaceae</taxon>
        <taxon>Chryseobacterium group</taxon>
        <taxon>Chryseobacterium</taxon>
    </lineage>
</organism>
<dbReference type="RefSeq" id="WP_271148620.1">
    <property type="nucleotide sequence ID" value="NZ_CP115859.1"/>
</dbReference>
<evidence type="ECO:0000313" key="2">
    <source>
        <dbReference type="Proteomes" id="UP001210978"/>
    </source>
</evidence>
<reference evidence="1 2" key="1">
    <citation type="submission" date="2023-01" db="EMBL/GenBank/DDBJ databases">
        <title>Complete genome of Chryseobacterium camelliae VAN22-5A.</title>
        <authorList>
            <person name="Zong G."/>
            <person name="Cao G."/>
        </authorList>
    </citation>
    <scope>NUCLEOTIDE SEQUENCE [LARGE SCALE GENOMIC DNA]</scope>
    <source>
        <strain evidence="1 2">VAN22-5A</strain>
    </source>
</reference>
<dbReference type="EMBL" id="CP115859">
    <property type="protein sequence ID" value="WBV60284.1"/>
    <property type="molecule type" value="Genomic_DNA"/>
</dbReference>
<evidence type="ECO:0000313" key="1">
    <source>
        <dbReference type="EMBL" id="WBV60284.1"/>
    </source>
</evidence>
<proteinExistence type="predicted"/>
<name>A0ABY7QM90_9FLAO</name>
<gene>
    <name evidence="1" type="ORF">PFY12_14745</name>
</gene>
<sequence length="91" mass="10274">MEILKHGQPISLQLSDYLKEFTTPEDIANVSTETGVSISTLNYVKRRANNVSEGNEKGIILLARKAYANAEYRRKFAMKAKKELKTLVESI</sequence>